<protein>
    <submittedName>
        <fullName evidence="1">Uncharacterized protein</fullName>
    </submittedName>
</protein>
<dbReference type="EMBL" id="JBFMVT010000001">
    <property type="protein sequence ID" value="MEW7311184.1"/>
    <property type="molecule type" value="Genomic_DNA"/>
</dbReference>
<dbReference type="SUPFAM" id="SSF46894">
    <property type="entry name" value="C-terminal effector domain of the bipartite response regulators"/>
    <property type="match status" value="1"/>
</dbReference>
<name>A0ABV3NNT9_9ENTR</name>
<dbReference type="InterPro" id="IPR016032">
    <property type="entry name" value="Sig_transdc_resp-reg_C-effctor"/>
</dbReference>
<evidence type="ECO:0000313" key="2">
    <source>
        <dbReference type="Proteomes" id="UP001555342"/>
    </source>
</evidence>
<evidence type="ECO:0000313" key="1">
    <source>
        <dbReference type="EMBL" id="MEW7311184.1"/>
    </source>
</evidence>
<proteinExistence type="predicted"/>
<sequence>MVNIIINDYPCTYTTSFLTKDSWLRLGLLNLVEEYVHNKRLKANFVFFTAEYYYEVLERKDSFYDTVFILFIRDNPYSFLSELPAHRVSISVSLQKLIGLLDNIDTSRFILESQNPHFHLTEREATFIAFSTMEMLPAEISVKMELHIKTIYDLRLSVLKKFGCSTFNSFSVMIHNPFFKTWMASHYHNINKQSDQNCISHGKSREFAYLNEDSTRFFS</sequence>
<accession>A0ABV3NNT9</accession>
<reference evidence="1 2" key="1">
    <citation type="submission" date="2024-07" db="EMBL/GenBank/DDBJ databases">
        <authorList>
            <person name="Wang L."/>
        </authorList>
    </citation>
    <scope>NUCLEOTIDE SEQUENCE [LARGE SCALE GENOMIC DNA]</scope>
    <source>
        <strain evidence="1 2">WL359</strain>
    </source>
</reference>
<keyword evidence="2" id="KW-1185">Reference proteome</keyword>
<gene>
    <name evidence="1" type="ORF">AB1E22_00350</name>
</gene>
<organism evidence="1 2">
    <name type="scientific">Buttiauxella gaviniae</name>
    <dbReference type="NCBI Taxonomy" id="82990"/>
    <lineage>
        <taxon>Bacteria</taxon>
        <taxon>Pseudomonadati</taxon>
        <taxon>Pseudomonadota</taxon>
        <taxon>Gammaproteobacteria</taxon>
        <taxon>Enterobacterales</taxon>
        <taxon>Enterobacteriaceae</taxon>
        <taxon>Buttiauxella</taxon>
    </lineage>
</organism>
<comment type="caution">
    <text evidence="1">The sequence shown here is derived from an EMBL/GenBank/DDBJ whole genome shotgun (WGS) entry which is preliminary data.</text>
</comment>
<dbReference type="RefSeq" id="WP_367593556.1">
    <property type="nucleotide sequence ID" value="NZ_JBFMVT010000001.1"/>
</dbReference>
<dbReference type="Proteomes" id="UP001555342">
    <property type="component" value="Unassembled WGS sequence"/>
</dbReference>